<accession>A0A2P5ASJ8</accession>
<protein>
    <submittedName>
        <fullName evidence="1">Uncharacterized protein</fullName>
    </submittedName>
</protein>
<gene>
    <name evidence="1" type="ORF">PanWU01x14_304140</name>
</gene>
<evidence type="ECO:0000313" key="1">
    <source>
        <dbReference type="EMBL" id="PON39523.1"/>
    </source>
</evidence>
<dbReference type="Proteomes" id="UP000237105">
    <property type="component" value="Unassembled WGS sequence"/>
</dbReference>
<name>A0A2P5ASJ8_PARAD</name>
<sequence>MSQGDGELMRLCLVQMLRALPLRHSHVILLGPTVSSGFVFGSIGLDIPRQKLSSLSPVSNTGNTIGKRMFSYASDFRNKWIANRKQHLKYIKFTLKTNQKSALSTIINCNIL</sequence>
<comment type="caution">
    <text evidence="1">The sequence shown here is derived from an EMBL/GenBank/DDBJ whole genome shotgun (WGS) entry which is preliminary data.</text>
</comment>
<proteinExistence type="predicted"/>
<organism evidence="1 2">
    <name type="scientific">Parasponia andersonii</name>
    <name type="common">Sponia andersonii</name>
    <dbReference type="NCBI Taxonomy" id="3476"/>
    <lineage>
        <taxon>Eukaryota</taxon>
        <taxon>Viridiplantae</taxon>
        <taxon>Streptophyta</taxon>
        <taxon>Embryophyta</taxon>
        <taxon>Tracheophyta</taxon>
        <taxon>Spermatophyta</taxon>
        <taxon>Magnoliopsida</taxon>
        <taxon>eudicotyledons</taxon>
        <taxon>Gunneridae</taxon>
        <taxon>Pentapetalae</taxon>
        <taxon>rosids</taxon>
        <taxon>fabids</taxon>
        <taxon>Rosales</taxon>
        <taxon>Cannabaceae</taxon>
        <taxon>Parasponia</taxon>
    </lineage>
</organism>
<reference evidence="2" key="1">
    <citation type="submission" date="2016-06" db="EMBL/GenBank/DDBJ databases">
        <title>Parallel loss of symbiosis genes in relatives of nitrogen-fixing non-legume Parasponia.</title>
        <authorList>
            <person name="Van Velzen R."/>
            <person name="Holmer R."/>
            <person name="Bu F."/>
            <person name="Rutten L."/>
            <person name="Van Zeijl A."/>
            <person name="Liu W."/>
            <person name="Santuari L."/>
            <person name="Cao Q."/>
            <person name="Sharma T."/>
            <person name="Shen D."/>
            <person name="Roswanjaya Y."/>
            <person name="Wardhani T."/>
            <person name="Kalhor M.S."/>
            <person name="Jansen J."/>
            <person name="Van den Hoogen J."/>
            <person name="Gungor B."/>
            <person name="Hartog M."/>
            <person name="Hontelez J."/>
            <person name="Verver J."/>
            <person name="Yang W.-C."/>
            <person name="Schijlen E."/>
            <person name="Repin R."/>
            <person name="Schilthuizen M."/>
            <person name="Schranz E."/>
            <person name="Heidstra R."/>
            <person name="Miyata K."/>
            <person name="Fedorova E."/>
            <person name="Kohlen W."/>
            <person name="Bisseling T."/>
            <person name="Smit S."/>
            <person name="Geurts R."/>
        </authorList>
    </citation>
    <scope>NUCLEOTIDE SEQUENCE [LARGE SCALE GENOMIC DNA]</scope>
    <source>
        <strain evidence="2">cv. WU1-14</strain>
    </source>
</reference>
<dbReference type="AlphaFoldDB" id="A0A2P5ASJ8"/>
<keyword evidence="2" id="KW-1185">Reference proteome</keyword>
<dbReference type="EMBL" id="JXTB01000463">
    <property type="protein sequence ID" value="PON39523.1"/>
    <property type="molecule type" value="Genomic_DNA"/>
</dbReference>
<evidence type="ECO:0000313" key="2">
    <source>
        <dbReference type="Proteomes" id="UP000237105"/>
    </source>
</evidence>